<dbReference type="GeneID" id="102707617"/>
<reference evidence="2" key="1">
    <citation type="journal article" date="2013" name="Nat. Commun.">
        <title>Whole-genome sequencing of Oryza brachyantha reveals mechanisms underlying Oryza genome evolution.</title>
        <authorList>
            <person name="Chen J."/>
            <person name="Huang Q."/>
            <person name="Gao D."/>
            <person name="Wang J."/>
            <person name="Lang Y."/>
            <person name="Liu T."/>
            <person name="Li B."/>
            <person name="Bai Z."/>
            <person name="Luis Goicoechea J."/>
            <person name="Liang C."/>
            <person name="Chen C."/>
            <person name="Zhang W."/>
            <person name="Sun S."/>
            <person name="Liao Y."/>
            <person name="Zhang X."/>
            <person name="Yang L."/>
            <person name="Song C."/>
            <person name="Wang M."/>
            <person name="Shi J."/>
            <person name="Liu G."/>
            <person name="Liu J."/>
            <person name="Zhou H."/>
            <person name="Zhou W."/>
            <person name="Yu Q."/>
            <person name="An N."/>
            <person name="Chen Y."/>
            <person name="Cai Q."/>
            <person name="Wang B."/>
            <person name="Liu B."/>
            <person name="Min J."/>
            <person name="Huang Y."/>
            <person name="Wu H."/>
            <person name="Li Z."/>
            <person name="Zhang Y."/>
            <person name="Yin Y."/>
            <person name="Song W."/>
            <person name="Jiang J."/>
            <person name="Jackson S.A."/>
            <person name="Wing R.A."/>
            <person name="Wang J."/>
            <person name="Chen M."/>
        </authorList>
    </citation>
    <scope>NUCLEOTIDE SEQUENCE [LARGE SCALE GENOMIC DNA]</scope>
    <source>
        <strain evidence="2">cv. IRGC 101232</strain>
    </source>
</reference>
<dbReference type="OMA" id="EMLVAIC"/>
<proteinExistence type="predicted"/>
<dbReference type="PANTHER" id="PTHR21477:SF25">
    <property type="entry name" value="OS10G0102400 PROTEIN"/>
    <property type="match status" value="1"/>
</dbReference>
<dbReference type="eggNOG" id="ENOG502QRNR">
    <property type="taxonomic scope" value="Eukaryota"/>
</dbReference>
<name>J3N0G7_ORYBR</name>
<sequence length="314" mass="33594">MGLDRRLLLAAAASAAGYGLYRLYLHQRSRVVAVLSLADAVSLVASDLADFLRSDSDHLPRSLLQLSKLAASQPISSAASSLSESLASGLLRALSQSQSQSHSHSHSQSQTDRILDRLLSPAGTGFASALVATFARNVVLSYHTTHRARAHDHPDWLCSDRGKDAAADLVRVFVSTAVAAYLDRTATVRGKSEQTVDPKLKDLVVSACNGAVETFVRTRRQASAPPNSNRCRCSGDGVMETLAVPSNRRFVLDVTGRVTAETVRSFLEFLSDGARKGIATARSDMGAKSMAIFTICLALCMHISVGTRFLLLPA</sequence>
<keyword evidence="1" id="KW-0472">Membrane</keyword>
<dbReference type="PANTHER" id="PTHR21477">
    <property type="entry name" value="ZGC:172139"/>
    <property type="match status" value="1"/>
</dbReference>
<gene>
    <name evidence="2" type="primary">LOC102707617</name>
</gene>
<reference evidence="2" key="2">
    <citation type="submission" date="2013-04" db="UniProtKB">
        <authorList>
            <consortium name="EnsemblPlants"/>
        </authorList>
    </citation>
    <scope>IDENTIFICATION</scope>
</reference>
<dbReference type="HOGENOM" id="CLU_038216_0_0_1"/>
<dbReference type="AlphaFoldDB" id="J3N0G7"/>
<accession>J3N0G7</accession>
<organism evidence="2">
    <name type="scientific">Oryza brachyantha</name>
    <name type="common">malo sina</name>
    <dbReference type="NCBI Taxonomy" id="4533"/>
    <lineage>
        <taxon>Eukaryota</taxon>
        <taxon>Viridiplantae</taxon>
        <taxon>Streptophyta</taxon>
        <taxon>Embryophyta</taxon>
        <taxon>Tracheophyta</taxon>
        <taxon>Spermatophyta</taxon>
        <taxon>Magnoliopsida</taxon>
        <taxon>Liliopsida</taxon>
        <taxon>Poales</taxon>
        <taxon>Poaceae</taxon>
        <taxon>BOP clade</taxon>
        <taxon>Oryzoideae</taxon>
        <taxon>Oryzeae</taxon>
        <taxon>Oryzinae</taxon>
        <taxon>Oryza</taxon>
    </lineage>
</organism>
<dbReference type="RefSeq" id="XP_006662127.1">
    <property type="nucleotide sequence ID" value="XM_006662064.3"/>
</dbReference>
<dbReference type="EnsemblPlants" id="OB10G10150.1">
    <property type="protein sequence ID" value="OB10G10150.1"/>
    <property type="gene ID" value="OB10G10150"/>
</dbReference>
<evidence type="ECO:0000313" key="3">
    <source>
        <dbReference type="Proteomes" id="UP000006038"/>
    </source>
</evidence>
<evidence type="ECO:0008006" key="4">
    <source>
        <dbReference type="Google" id="ProtNLM"/>
    </source>
</evidence>
<evidence type="ECO:0000313" key="2">
    <source>
        <dbReference type="EnsemblPlants" id="OB10G10150.1"/>
    </source>
</evidence>
<protein>
    <recommendedName>
        <fullName evidence="4">Protein PHLOEM PROTEIN 2-LIKE A10</fullName>
    </recommendedName>
</protein>
<keyword evidence="1" id="KW-0812">Transmembrane</keyword>
<dbReference type="Gramene" id="OB10G10150.1">
    <property type="protein sequence ID" value="OB10G10150.1"/>
    <property type="gene ID" value="OB10G10150"/>
</dbReference>
<dbReference type="OrthoDB" id="1641131at2759"/>
<keyword evidence="3" id="KW-1185">Reference proteome</keyword>
<dbReference type="Proteomes" id="UP000006038">
    <property type="component" value="Chromosome 10"/>
</dbReference>
<evidence type="ECO:0000256" key="1">
    <source>
        <dbReference type="SAM" id="Phobius"/>
    </source>
</evidence>
<feature type="transmembrane region" description="Helical" evidence="1">
    <location>
        <begin position="290"/>
        <end position="311"/>
    </location>
</feature>
<keyword evidence="1" id="KW-1133">Transmembrane helix</keyword>
<dbReference type="InterPro" id="IPR019141">
    <property type="entry name" value="DUF2045"/>
</dbReference>
<dbReference type="STRING" id="4533.J3N0G7"/>
<dbReference type="KEGG" id="obr:102707617"/>